<dbReference type="InterPro" id="IPR013520">
    <property type="entry name" value="Ribonucl_H"/>
</dbReference>
<dbReference type="GO" id="GO:0006308">
    <property type="term" value="P:DNA catabolic process"/>
    <property type="evidence" value="ECO:0007669"/>
    <property type="project" value="TreeGrafter"/>
</dbReference>
<comment type="cofactor">
    <cofactor evidence="1">
        <name>Mg(2+)</name>
        <dbReference type="ChEBI" id="CHEBI:18420"/>
    </cofactor>
</comment>
<keyword evidence="6" id="KW-0460">Magnesium</keyword>
<evidence type="ECO:0000256" key="8">
    <source>
        <dbReference type="SAM" id="MobiDB-lite"/>
    </source>
</evidence>
<comment type="similarity">
    <text evidence="7">Belongs to the exonuclease superfamily. TREX family.</text>
</comment>
<proteinExistence type="inferred from homology"/>
<evidence type="ECO:0000256" key="2">
    <source>
        <dbReference type="ARBA" id="ARBA00022722"/>
    </source>
</evidence>
<evidence type="ECO:0000256" key="6">
    <source>
        <dbReference type="ARBA" id="ARBA00022842"/>
    </source>
</evidence>
<dbReference type="GO" id="GO:0003676">
    <property type="term" value="F:nucleic acid binding"/>
    <property type="evidence" value="ECO:0007669"/>
    <property type="project" value="InterPro"/>
</dbReference>
<keyword evidence="11" id="KW-1185">Reference proteome</keyword>
<dbReference type="SUPFAM" id="SSF53098">
    <property type="entry name" value="Ribonuclease H-like"/>
    <property type="match status" value="1"/>
</dbReference>
<evidence type="ECO:0000256" key="5">
    <source>
        <dbReference type="ARBA" id="ARBA00022839"/>
    </source>
</evidence>
<feature type="domain" description="Exonuclease" evidence="9">
    <location>
        <begin position="8"/>
        <end position="188"/>
    </location>
</feature>
<keyword evidence="2" id="KW-0540">Nuclease</keyword>
<evidence type="ECO:0000313" key="11">
    <source>
        <dbReference type="Proteomes" id="UP000280726"/>
    </source>
</evidence>
<gene>
    <name evidence="10" type="ORF">EDD32_2067</name>
</gene>
<keyword evidence="5" id="KW-0269">Exonuclease</keyword>
<dbReference type="AlphaFoldDB" id="A0A3N4Z2V0"/>
<dbReference type="EMBL" id="RKRA01000001">
    <property type="protein sequence ID" value="RPF27579.1"/>
    <property type="molecule type" value="Genomic_DNA"/>
</dbReference>
<evidence type="ECO:0000259" key="9">
    <source>
        <dbReference type="SMART" id="SM00479"/>
    </source>
</evidence>
<evidence type="ECO:0000256" key="7">
    <source>
        <dbReference type="ARBA" id="ARBA00025769"/>
    </source>
</evidence>
<keyword evidence="3" id="KW-0479">Metal-binding</keyword>
<comment type="caution">
    <text evidence="10">The sequence shown here is derived from an EMBL/GenBank/DDBJ whole genome shotgun (WGS) entry which is preliminary data.</text>
</comment>
<evidence type="ECO:0000256" key="4">
    <source>
        <dbReference type="ARBA" id="ARBA00022801"/>
    </source>
</evidence>
<evidence type="ECO:0000256" key="3">
    <source>
        <dbReference type="ARBA" id="ARBA00022723"/>
    </source>
</evidence>
<dbReference type="GO" id="GO:0005737">
    <property type="term" value="C:cytoplasm"/>
    <property type="evidence" value="ECO:0007669"/>
    <property type="project" value="TreeGrafter"/>
</dbReference>
<evidence type="ECO:0000313" key="10">
    <source>
        <dbReference type="EMBL" id="RPF27579.1"/>
    </source>
</evidence>
<keyword evidence="4" id="KW-0378">Hydrolase</keyword>
<dbReference type="Proteomes" id="UP000280726">
    <property type="component" value="Unassembled WGS sequence"/>
</dbReference>
<dbReference type="GO" id="GO:0046872">
    <property type="term" value="F:metal ion binding"/>
    <property type="evidence" value="ECO:0007669"/>
    <property type="project" value="UniProtKB-KW"/>
</dbReference>
<dbReference type="InterPro" id="IPR040393">
    <property type="entry name" value="TREX1/2"/>
</dbReference>
<dbReference type="Pfam" id="PF00929">
    <property type="entry name" value="RNase_T"/>
    <property type="match status" value="1"/>
</dbReference>
<accession>A0A3N4Z2V0</accession>
<dbReference type="CDD" id="cd06127">
    <property type="entry name" value="DEDDh"/>
    <property type="match status" value="1"/>
</dbReference>
<dbReference type="PANTHER" id="PTHR13058">
    <property type="entry name" value="THREE PRIME REPAIR EXONUCLEASE 1, 2"/>
    <property type="match status" value="1"/>
</dbReference>
<sequence>MTSWPDGPFLGFDTETTGVDVDRDRIVTAALVRRDATGTSVRTWMIDPGVEIPAPAAAIHGVSTGRARAEGAPPARALEEIAEEITRAQREGVPLVAYNAAFDLALLERELRRHGLVPLAERLGRDCMPVIDPLVLDRALDPERQGRRTLGDLCLHYAVADGADLHTAEVDVVATLDVLGRIAARYPDLAGRTLAELHDWQVVRHRSWAEGVRTARAERGASGPGPDTGWPMPVGPAAPGRPVVAGWSRLRGWLRRAGWFRLPGRLRRR</sequence>
<feature type="region of interest" description="Disordered" evidence="8">
    <location>
        <begin position="216"/>
        <end position="236"/>
    </location>
</feature>
<dbReference type="NCBIfam" id="NF005927">
    <property type="entry name" value="PRK07942.1"/>
    <property type="match status" value="1"/>
</dbReference>
<dbReference type="RefSeq" id="WP_123917221.1">
    <property type="nucleotide sequence ID" value="NZ_RKRA01000001.1"/>
</dbReference>
<dbReference type="PANTHER" id="PTHR13058:SF19">
    <property type="entry name" value="LD40940P"/>
    <property type="match status" value="1"/>
</dbReference>
<evidence type="ECO:0000256" key="1">
    <source>
        <dbReference type="ARBA" id="ARBA00001946"/>
    </source>
</evidence>
<dbReference type="Gene3D" id="3.30.420.10">
    <property type="entry name" value="Ribonuclease H-like superfamily/Ribonuclease H"/>
    <property type="match status" value="1"/>
</dbReference>
<dbReference type="SMART" id="SM00479">
    <property type="entry name" value="EXOIII"/>
    <property type="match status" value="1"/>
</dbReference>
<organism evidence="10 11">
    <name type="scientific">Georgenia muralis</name>
    <dbReference type="NCBI Taxonomy" id="154117"/>
    <lineage>
        <taxon>Bacteria</taxon>
        <taxon>Bacillati</taxon>
        <taxon>Actinomycetota</taxon>
        <taxon>Actinomycetes</taxon>
        <taxon>Micrococcales</taxon>
        <taxon>Bogoriellaceae</taxon>
        <taxon>Georgenia</taxon>
    </lineage>
</organism>
<dbReference type="InterPro" id="IPR036397">
    <property type="entry name" value="RNaseH_sf"/>
</dbReference>
<dbReference type="InterPro" id="IPR012337">
    <property type="entry name" value="RNaseH-like_sf"/>
</dbReference>
<name>A0A3N4Z2V0_9MICO</name>
<protein>
    <submittedName>
        <fullName evidence="10">DNA polymerase-3 subunit epsilon</fullName>
    </submittedName>
</protein>
<dbReference type="GO" id="GO:0008296">
    <property type="term" value="F:3'-5'-DNA exonuclease activity"/>
    <property type="evidence" value="ECO:0007669"/>
    <property type="project" value="TreeGrafter"/>
</dbReference>
<dbReference type="OrthoDB" id="9791657at2"/>
<reference evidence="10 11" key="1">
    <citation type="submission" date="2018-11" db="EMBL/GenBank/DDBJ databases">
        <title>Sequencing the genomes of 1000 actinobacteria strains.</title>
        <authorList>
            <person name="Klenk H.-P."/>
        </authorList>
    </citation>
    <scope>NUCLEOTIDE SEQUENCE [LARGE SCALE GENOMIC DNA]</scope>
    <source>
        <strain evidence="10 11">DSM 14418</strain>
    </source>
</reference>